<name>A0A1C9C857_9FLOR</name>
<protein>
    <recommendedName>
        <fullName evidence="1">DUF4346 domain-containing protein</fullName>
    </recommendedName>
</protein>
<evidence type="ECO:0000313" key="2">
    <source>
        <dbReference type="EMBL" id="AOM64551.1"/>
    </source>
</evidence>
<dbReference type="EMBL" id="KX284710">
    <property type="protein sequence ID" value="AOM64551.1"/>
    <property type="molecule type" value="Genomic_DNA"/>
</dbReference>
<dbReference type="InterPro" id="IPR025595">
    <property type="entry name" value="PterinBD-DUF4346"/>
</dbReference>
<gene>
    <name evidence="2" type="primary">ORF83</name>
    <name evidence="2" type="ORF">Riqu_072</name>
</gene>
<evidence type="ECO:0000259" key="1">
    <source>
        <dbReference type="Pfam" id="PF14251"/>
    </source>
</evidence>
<feature type="domain" description="DUF4346" evidence="1">
    <location>
        <begin position="41"/>
        <end position="94"/>
    </location>
</feature>
<geneLocation type="plastid" evidence="2"/>
<proteinExistence type="predicted"/>
<dbReference type="Pfam" id="PF14251">
    <property type="entry name" value="PterinBD-DUF4346"/>
    <property type="match status" value="1"/>
</dbReference>
<organism evidence="2">
    <name type="scientific">Riquetophycus sp</name>
    <dbReference type="NCBI Taxonomy" id="1897556"/>
    <lineage>
        <taxon>Eukaryota</taxon>
        <taxon>Rhodophyta</taxon>
        <taxon>Florideophyceae</taxon>
        <taxon>Rhodymeniophycidae</taxon>
        <taxon>Peyssonneliales</taxon>
        <taxon>Peyssonneliaceae</taxon>
        <taxon>Riquetophycus</taxon>
    </lineage>
</organism>
<sequence length="95" mass="11402">MYMSNTSYHIIEMDNYYCLIRTKSLNINLYFFSCRFDSTNQYPICLTSNSSNKIYELMKYHNKFLNLSLTHLLYLGRELYKAELAIQIGQLYIQN</sequence>
<reference evidence="2" key="1">
    <citation type="journal article" date="2016" name="BMC Biol.">
        <title>Parallel evolution of highly conserved plastid genome architecture in red seaweeds and seed plants.</title>
        <authorList>
            <person name="Lee J."/>
            <person name="Cho C.H."/>
            <person name="Park S.I."/>
            <person name="Choi J.W."/>
            <person name="Song H.S."/>
            <person name="West J.A."/>
            <person name="Bhattacharya D."/>
            <person name="Yoon H.S."/>
        </authorList>
    </citation>
    <scope>NUCLEOTIDE SEQUENCE</scope>
</reference>
<dbReference type="AlphaFoldDB" id="A0A1C9C857"/>
<accession>A0A1C9C857</accession>
<keyword evidence="2" id="KW-0934">Plastid</keyword>